<feature type="region of interest" description="Disordered" evidence="1">
    <location>
        <begin position="502"/>
        <end position="685"/>
    </location>
</feature>
<feature type="region of interest" description="Disordered" evidence="1">
    <location>
        <begin position="77"/>
        <end position="97"/>
    </location>
</feature>
<feature type="compositionally biased region" description="Basic residues" evidence="1">
    <location>
        <begin position="592"/>
        <end position="601"/>
    </location>
</feature>
<feature type="compositionally biased region" description="Basic residues" evidence="1">
    <location>
        <begin position="712"/>
        <end position="724"/>
    </location>
</feature>
<dbReference type="PANTHER" id="PTHR14932">
    <property type="entry name" value="RAS GTPASE-RELATED"/>
    <property type="match status" value="1"/>
</dbReference>
<dbReference type="AlphaFoldDB" id="A0A0L0FH05"/>
<feature type="compositionally biased region" description="Polar residues" evidence="1">
    <location>
        <begin position="635"/>
        <end position="648"/>
    </location>
</feature>
<feature type="compositionally biased region" description="Basic and acidic residues" evidence="1">
    <location>
        <begin position="822"/>
        <end position="833"/>
    </location>
</feature>
<dbReference type="RefSeq" id="XP_014149653.1">
    <property type="nucleotide sequence ID" value="XM_014294178.1"/>
</dbReference>
<dbReference type="Pfam" id="PF08477">
    <property type="entry name" value="Roc"/>
    <property type="match status" value="1"/>
</dbReference>
<accession>A0A0L0FH05</accession>
<feature type="compositionally biased region" description="Basic and acidic residues" evidence="1">
    <location>
        <begin position="307"/>
        <end position="322"/>
    </location>
</feature>
<dbReference type="InterPro" id="IPR027417">
    <property type="entry name" value="P-loop_NTPase"/>
</dbReference>
<proteinExistence type="predicted"/>
<gene>
    <name evidence="2" type="ORF">SARC_11730</name>
</gene>
<keyword evidence="3" id="KW-1185">Reference proteome</keyword>
<dbReference type="Proteomes" id="UP000054560">
    <property type="component" value="Unassembled WGS sequence"/>
</dbReference>
<dbReference type="PROSITE" id="PS51419">
    <property type="entry name" value="RAB"/>
    <property type="match status" value="1"/>
</dbReference>
<dbReference type="OrthoDB" id="207081at2759"/>
<dbReference type="GO" id="GO:0005829">
    <property type="term" value="C:cytosol"/>
    <property type="evidence" value="ECO:0007669"/>
    <property type="project" value="TreeGrafter"/>
</dbReference>
<dbReference type="PRINTS" id="PR00449">
    <property type="entry name" value="RASTRNSFRMNG"/>
</dbReference>
<dbReference type="GO" id="GO:0003924">
    <property type="term" value="F:GTPase activity"/>
    <property type="evidence" value="ECO:0007669"/>
    <property type="project" value="InterPro"/>
</dbReference>
<dbReference type="InterPro" id="IPR040385">
    <property type="entry name" value="RABL6"/>
</dbReference>
<dbReference type="STRING" id="667725.A0A0L0FH05"/>
<feature type="compositionally biased region" description="Low complexity" evidence="1">
    <location>
        <begin position="511"/>
        <end position="520"/>
    </location>
</feature>
<dbReference type="PANTHER" id="PTHR14932:SF1">
    <property type="entry name" value="RAB-LIKE PROTEIN 6"/>
    <property type="match status" value="1"/>
</dbReference>
<dbReference type="GeneID" id="25912234"/>
<evidence type="ECO:0008006" key="4">
    <source>
        <dbReference type="Google" id="ProtNLM"/>
    </source>
</evidence>
<dbReference type="SUPFAM" id="SSF52540">
    <property type="entry name" value="P-loop containing nucleoside triphosphate hydrolases"/>
    <property type="match status" value="1"/>
</dbReference>
<dbReference type="Pfam" id="PF00071">
    <property type="entry name" value="Ras"/>
    <property type="match status" value="1"/>
</dbReference>
<sequence>NAWSNFQVVIRGDNNVGKSVLMQRLQGKPFVSTYTPTAQIEASTIGWRYDRTGDMVKVEVWDVVDHARVRANQNPGTLKLSNDIAPNSRANMKGKEATGKGTNTAGFSHSFCDAQFVDVYKNTHGVIFVLDVTKPWTFLYVQRNAAQVPAHIPILLLVNKVDLRQDRSITNEELVAWTDNMAYDSDRDVRFAEVSLKNGYGLQFLHSYLSLPFLHLQRRSLTDLLQANAVNLRETSALLDESKLQSHAEYIDARRRKSSGAKVEDGHISHLSAQTQVRPSSPMLAESYPQNLGEALPSAHARIHAKEQVDENGYIRDTKDSKSSVQEHQGVNIPDKHQGDGIEDRLASSAGVLEASSAYSKDTAVENDGTCIGEGIVNPIDISEQSENKGDVAFDLLSDLVPIVIESGGAAPSAQLSEFYGSADDLSTDQRGGATTDVLPDDSYTSDNIVSAGDGVARDVMDEHEITDPVDATAEGDNRLLSVAVDEDFSYDEMVFNGVFGVGQQSGTSDSSSSSESAPETKPKPKTAPKKKQMTEKKDIGKLLSEDRSKERADIVESRRIPTGYADLAPVSNMTAAKVPVRAREVRGSQGLRKHSRHSRRAKDGDSNDEIPIPRASKSTPISNDDLDSFYGDSASVSARCSPAQASQLAFEPIQNQEHEPESVRAMGLGVNGLENPPLSAHDDLDLSAVRNEYVDFDALVTANTNTSHSRGSTRHTRKSKKSNKTKEDKRDRPGGVAGREKHRERSHRSKEASDSASSKEERNSSELRKSEHRHCDGRTDEALGQQGRERRGRSDDSKPRKSKEGTGDASRRRRKKNRGSGVDDDRGSEPGKSRHRDR</sequence>
<feature type="region of interest" description="Disordered" evidence="1">
    <location>
        <begin position="255"/>
        <end position="288"/>
    </location>
</feature>
<evidence type="ECO:0000313" key="2">
    <source>
        <dbReference type="EMBL" id="KNC75751.1"/>
    </source>
</evidence>
<feature type="compositionally biased region" description="Basic and acidic residues" evidence="1">
    <location>
        <begin position="533"/>
        <end position="560"/>
    </location>
</feature>
<feature type="compositionally biased region" description="Basic and acidic residues" evidence="1">
    <location>
        <begin position="725"/>
        <end position="811"/>
    </location>
</feature>
<evidence type="ECO:0000256" key="1">
    <source>
        <dbReference type="SAM" id="MobiDB-lite"/>
    </source>
</evidence>
<protein>
    <recommendedName>
        <fullName evidence="4">GTP-binding protein Parf</fullName>
    </recommendedName>
</protein>
<dbReference type="EMBL" id="KQ243441">
    <property type="protein sequence ID" value="KNC75751.1"/>
    <property type="molecule type" value="Genomic_DNA"/>
</dbReference>
<dbReference type="Gene3D" id="3.40.50.300">
    <property type="entry name" value="P-loop containing nucleotide triphosphate hydrolases"/>
    <property type="match status" value="1"/>
</dbReference>
<feature type="region of interest" description="Disordered" evidence="1">
    <location>
        <begin position="307"/>
        <end position="341"/>
    </location>
</feature>
<reference evidence="2 3" key="1">
    <citation type="submission" date="2011-02" db="EMBL/GenBank/DDBJ databases">
        <title>The Genome Sequence of Sphaeroforma arctica JP610.</title>
        <authorList>
            <consortium name="The Broad Institute Genome Sequencing Platform"/>
            <person name="Russ C."/>
            <person name="Cuomo C."/>
            <person name="Young S.K."/>
            <person name="Zeng Q."/>
            <person name="Gargeya S."/>
            <person name="Alvarado L."/>
            <person name="Berlin A."/>
            <person name="Chapman S.B."/>
            <person name="Chen Z."/>
            <person name="Freedman E."/>
            <person name="Gellesch M."/>
            <person name="Goldberg J."/>
            <person name="Griggs A."/>
            <person name="Gujja S."/>
            <person name="Heilman E."/>
            <person name="Heiman D."/>
            <person name="Howarth C."/>
            <person name="Mehta T."/>
            <person name="Neiman D."/>
            <person name="Pearson M."/>
            <person name="Roberts A."/>
            <person name="Saif S."/>
            <person name="Shea T."/>
            <person name="Shenoy N."/>
            <person name="Sisk P."/>
            <person name="Stolte C."/>
            <person name="Sykes S."/>
            <person name="White J."/>
            <person name="Yandava C."/>
            <person name="Burger G."/>
            <person name="Gray M.W."/>
            <person name="Holland P.W.H."/>
            <person name="King N."/>
            <person name="Lang F.B.F."/>
            <person name="Roger A.J."/>
            <person name="Ruiz-Trillo I."/>
            <person name="Haas B."/>
            <person name="Nusbaum C."/>
            <person name="Birren B."/>
        </authorList>
    </citation>
    <scope>NUCLEOTIDE SEQUENCE [LARGE SCALE GENOMIC DNA]</scope>
    <source>
        <strain evidence="2 3">JP610</strain>
    </source>
</reference>
<feature type="compositionally biased region" description="Polar residues" evidence="1">
    <location>
        <begin position="77"/>
        <end position="90"/>
    </location>
</feature>
<evidence type="ECO:0000313" key="3">
    <source>
        <dbReference type="Proteomes" id="UP000054560"/>
    </source>
</evidence>
<dbReference type="SMART" id="SM00175">
    <property type="entry name" value="RAB"/>
    <property type="match status" value="1"/>
</dbReference>
<dbReference type="eggNOG" id="KOG0084">
    <property type="taxonomic scope" value="Eukaryota"/>
</dbReference>
<feature type="region of interest" description="Disordered" evidence="1">
    <location>
        <begin position="702"/>
        <end position="839"/>
    </location>
</feature>
<name>A0A0L0FH05_9EUKA</name>
<dbReference type="InterPro" id="IPR001806">
    <property type="entry name" value="Small_GTPase"/>
</dbReference>
<organism evidence="2 3">
    <name type="scientific">Sphaeroforma arctica JP610</name>
    <dbReference type="NCBI Taxonomy" id="667725"/>
    <lineage>
        <taxon>Eukaryota</taxon>
        <taxon>Ichthyosporea</taxon>
        <taxon>Ichthyophonida</taxon>
        <taxon>Sphaeroforma</taxon>
    </lineage>
</organism>
<dbReference type="GO" id="GO:0005634">
    <property type="term" value="C:nucleus"/>
    <property type="evidence" value="ECO:0007669"/>
    <property type="project" value="TreeGrafter"/>
</dbReference>
<feature type="non-terminal residue" evidence="2">
    <location>
        <position position="1"/>
    </location>
</feature>
<dbReference type="GO" id="GO:0005525">
    <property type="term" value="F:GTP binding"/>
    <property type="evidence" value="ECO:0007669"/>
    <property type="project" value="InterPro"/>
</dbReference>